<name>A0ACC5R5D7_9HYPH</name>
<reference evidence="1" key="1">
    <citation type="submission" date="2021-01" db="EMBL/GenBank/DDBJ databases">
        <authorList>
            <person name="Sun Q."/>
        </authorList>
    </citation>
    <scope>NUCLEOTIDE SEQUENCE</scope>
    <source>
        <strain evidence="1">YIM B02566</strain>
    </source>
</reference>
<comment type="caution">
    <text evidence="1">The sequence shown here is derived from an EMBL/GenBank/DDBJ whole genome shotgun (WGS) entry which is preliminary data.</text>
</comment>
<protein>
    <submittedName>
        <fullName evidence="1">Uncharacterized protein</fullName>
    </submittedName>
</protein>
<keyword evidence="2" id="KW-1185">Reference proteome</keyword>
<evidence type="ECO:0000313" key="2">
    <source>
        <dbReference type="Proteomes" id="UP000616151"/>
    </source>
</evidence>
<gene>
    <name evidence="1" type="ORF">JHL16_15975</name>
</gene>
<sequence length="127" mass="13426">MLKKLITAGVVSLGVMGFGAAGQAVAGTDIDIGIGVGGGGGYYQPGPSYGRGRISCRQGARIAASAGYRRVRPVDCSGSEYVYHGLRRGDLYRIQIRSRSGQIKDVDRIRRGGGGWGGGYDDDYDDY</sequence>
<dbReference type="Proteomes" id="UP000616151">
    <property type="component" value="Unassembled WGS sequence"/>
</dbReference>
<dbReference type="EMBL" id="JAENHL010000007">
    <property type="protein sequence ID" value="MBK1867856.1"/>
    <property type="molecule type" value="Genomic_DNA"/>
</dbReference>
<organism evidence="1 2">
    <name type="scientific">Taklimakanibacter albus</name>
    <dbReference type="NCBI Taxonomy" id="2800327"/>
    <lineage>
        <taxon>Bacteria</taxon>
        <taxon>Pseudomonadati</taxon>
        <taxon>Pseudomonadota</taxon>
        <taxon>Alphaproteobacteria</taxon>
        <taxon>Hyphomicrobiales</taxon>
        <taxon>Aestuariivirgaceae</taxon>
        <taxon>Taklimakanibacter</taxon>
    </lineage>
</organism>
<proteinExistence type="predicted"/>
<evidence type="ECO:0000313" key="1">
    <source>
        <dbReference type="EMBL" id="MBK1867856.1"/>
    </source>
</evidence>
<accession>A0ACC5R5D7</accession>